<accession>A0A385C4V4</accession>
<reference evidence="1 2" key="1">
    <citation type="submission" date="2019-02" db="EMBL/GenBank/DDBJ databases">
        <title>The Batch Genome Submission of Acinetobacter spp. strains.</title>
        <authorList>
            <person name="Qin J."/>
            <person name="Hu Y."/>
            <person name="Ye H."/>
            <person name="Wei L."/>
            <person name="Feng Y."/>
            <person name="Zong Z."/>
        </authorList>
    </citation>
    <scope>NUCLEOTIDE SEQUENCE [LARGE SCALE GENOMIC DNA]</scope>
    <source>
        <strain evidence="1 2">WCHAW060049</strain>
    </source>
</reference>
<sequence>MSNNDDLYEDSENAEAEDQFFERADEFIAVANNFADSTHQVTHLTAEPGKVSASFMFANARYSVWNAACSYREASDFIKDRQVILDYYMEQFKSMLENNLDEYADNFETYFPKTEDDEDVKQSFS</sequence>
<proteinExistence type="predicted"/>
<dbReference type="AlphaFoldDB" id="A0A385C4V4"/>
<dbReference type="RefSeq" id="WP_068972830.1">
    <property type="nucleotide sequence ID" value="NZ_CP031716.1"/>
</dbReference>
<dbReference type="Pfam" id="PF11342">
    <property type="entry name" value="DUF3144"/>
    <property type="match status" value="1"/>
</dbReference>
<evidence type="ECO:0000313" key="2">
    <source>
        <dbReference type="Proteomes" id="UP000293863"/>
    </source>
</evidence>
<dbReference type="KEGG" id="awu:BEN71_07595"/>
<protein>
    <submittedName>
        <fullName evidence="1">DUF3144 domain-containing protein</fullName>
    </submittedName>
</protein>
<gene>
    <name evidence="1" type="ORF">EXU28_14555</name>
</gene>
<keyword evidence="2" id="KW-1185">Reference proteome</keyword>
<organism evidence="1 2">
    <name type="scientific">Acinetobacter wuhouensis</name>
    <dbReference type="NCBI Taxonomy" id="1879050"/>
    <lineage>
        <taxon>Bacteria</taxon>
        <taxon>Pseudomonadati</taxon>
        <taxon>Pseudomonadota</taxon>
        <taxon>Gammaproteobacteria</taxon>
        <taxon>Moraxellales</taxon>
        <taxon>Moraxellaceae</taxon>
        <taxon>Acinetobacter</taxon>
    </lineage>
</organism>
<dbReference type="Proteomes" id="UP000293863">
    <property type="component" value="Unassembled WGS sequence"/>
</dbReference>
<dbReference type="STRING" id="1879050.GCA_001696605_00107"/>
<name>A0A385C4V4_9GAMM</name>
<dbReference type="Gene3D" id="1.10.287.3020">
    <property type="match status" value="1"/>
</dbReference>
<dbReference type="EMBL" id="SGSQ01000024">
    <property type="protein sequence ID" value="RZG44385.1"/>
    <property type="molecule type" value="Genomic_DNA"/>
</dbReference>
<dbReference type="OrthoDB" id="5344355at2"/>
<evidence type="ECO:0000313" key="1">
    <source>
        <dbReference type="EMBL" id="RZG44385.1"/>
    </source>
</evidence>
<dbReference type="InterPro" id="IPR021490">
    <property type="entry name" value="DUF3144"/>
</dbReference>
<comment type="caution">
    <text evidence="1">The sequence shown here is derived from an EMBL/GenBank/DDBJ whole genome shotgun (WGS) entry which is preliminary data.</text>
</comment>